<gene>
    <name evidence="2" type="ORF">Salat_1677800</name>
</gene>
<feature type="transmembrane region" description="Helical" evidence="1">
    <location>
        <begin position="110"/>
        <end position="129"/>
    </location>
</feature>
<sequence length="135" mass="14434">MAGRVAALATQISTNRTLISSPQRQRLDNLFVRVRLRPGTTSCKRICLVRASSEPQKGGGGDSAAANDEGIFVSQEDWKYLAKVGAGSVAGAAAIKYGSIIFPEITRPNLPQALLMISAPVLVAVWLLIKQSRLD</sequence>
<organism evidence="2 3">
    <name type="scientific">Sesamum alatum</name>
    <dbReference type="NCBI Taxonomy" id="300844"/>
    <lineage>
        <taxon>Eukaryota</taxon>
        <taxon>Viridiplantae</taxon>
        <taxon>Streptophyta</taxon>
        <taxon>Embryophyta</taxon>
        <taxon>Tracheophyta</taxon>
        <taxon>Spermatophyta</taxon>
        <taxon>Magnoliopsida</taxon>
        <taxon>eudicotyledons</taxon>
        <taxon>Gunneridae</taxon>
        <taxon>Pentapetalae</taxon>
        <taxon>asterids</taxon>
        <taxon>lamiids</taxon>
        <taxon>Lamiales</taxon>
        <taxon>Pedaliaceae</taxon>
        <taxon>Sesamum</taxon>
    </lineage>
</organism>
<keyword evidence="1" id="KW-0472">Membrane</keyword>
<dbReference type="AlphaFoldDB" id="A0AAE1Y7L8"/>
<protein>
    <submittedName>
        <fullName evidence="2">Uncharacterized protein</fullName>
    </submittedName>
</protein>
<comment type="caution">
    <text evidence="2">The sequence shown here is derived from an EMBL/GenBank/DDBJ whole genome shotgun (WGS) entry which is preliminary data.</text>
</comment>
<accession>A0AAE1Y7L8</accession>
<keyword evidence="1" id="KW-0812">Transmembrane</keyword>
<evidence type="ECO:0000256" key="1">
    <source>
        <dbReference type="SAM" id="Phobius"/>
    </source>
</evidence>
<reference evidence="2" key="1">
    <citation type="submission" date="2020-06" db="EMBL/GenBank/DDBJ databases">
        <authorList>
            <person name="Li T."/>
            <person name="Hu X."/>
            <person name="Zhang T."/>
            <person name="Song X."/>
            <person name="Zhang H."/>
            <person name="Dai N."/>
            <person name="Sheng W."/>
            <person name="Hou X."/>
            <person name="Wei L."/>
        </authorList>
    </citation>
    <scope>NUCLEOTIDE SEQUENCE</scope>
    <source>
        <strain evidence="2">3651</strain>
        <tissue evidence="2">Leaf</tissue>
    </source>
</reference>
<evidence type="ECO:0000313" key="3">
    <source>
        <dbReference type="Proteomes" id="UP001293254"/>
    </source>
</evidence>
<reference evidence="2" key="2">
    <citation type="journal article" date="2024" name="Plant">
        <title>Genomic evolution and insights into agronomic trait innovations of Sesamum species.</title>
        <authorList>
            <person name="Miao H."/>
            <person name="Wang L."/>
            <person name="Qu L."/>
            <person name="Liu H."/>
            <person name="Sun Y."/>
            <person name="Le M."/>
            <person name="Wang Q."/>
            <person name="Wei S."/>
            <person name="Zheng Y."/>
            <person name="Lin W."/>
            <person name="Duan Y."/>
            <person name="Cao H."/>
            <person name="Xiong S."/>
            <person name="Wang X."/>
            <person name="Wei L."/>
            <person name="Li C."/>
            <person name="Ma Q."/>
            <person name="Ju M."/>
            <person name="Zhao R."/>
            <person name="Li G."/>
            <person name="Mu C."/>
            <person name="Tian Q."/>
            <person name="Mei H."/>
            <person name="Zhang T."/>
            <person name="Gao T."/>
            <person name="Zhang H."/>
        </authorList>
    </citation>
    <scope>NUCLEOTIDE SEQUENCE</scope>
    <source>
        <strain evidence="2">3651</strain>
    </source>
</reference>
<keyword evidence="3" id="KW-1185">Reference proteome</keyword>
<dbReference type="PANTHER" id="PTHR37224">
    <property type="entry name" value="OS02G0804400 PROTEIN"/>
    <property type="match status" value="1"/>
</dbReference>
<proteinExistence type="predicted"/>
<keyword evidence="1" id="KW-1133">Transmembrane helix</keyword>
<dbReference type="Proteomes" id="UP001293254">
    <property type="component" value="Unassembled WGS sequence"/>
</dbReference>
<name>A0AAE1Y7L8_9LAMI</name>
<evidence type="ECO:0000313" key="2">
    <source>
        <dbReference type="EMBL" id="KAK4424842.1"/>
    </source>
</evidence>
<dbReference type="EMBL" id="JACGWO010000006">
    <property type="protein sequence ID" value="KAK4424842.1"/>
    <property type="molecule type" value="Genomic_DNA"/>
</dbReference>